<accession>A0A2A6BDZ3</accession>
<feature type="transmembrane region" description="Helical" evidence="8">
    <location>
        <begin position="1503"/>
        <end position="1526"/>
    </location>
</feature>
<dbReference type="EC" id="2.4.1.17" evidence="2"/>
<dbReference type="SUPFAM" id="SSF53756">
    <property type="entry name" value="UDP-Glycosyltransferase/glycogen phosphorylase"/>
    <property type="match status" value="4"/>
</dbReference>
<reference evidence="10" key="2">
    <citation type="submission" date="2022-06" db="UniProtKB">
        <authorList>
            <consortium name="EnsemblMetazoa"/>
        </authorList>
    </citation>
    <scope>IDENTIFICATION</scope>
    <source>
        <strain evidence="10">PS312</strain>
    </source>
</reference>
<feature type="compositionally biased region" description="Basic residues" evidence="7">
    <location>
        <begin position="2277"/>
        <end position="2287"/>
    </location>
</feature>
<gene>
    <name evidence="10" type="primary">WBGene00092897</name>
</gene>
<evidence type="ECO:0000259" key="9">
    <source>
        <dbReference type="Pfam" id="PF01705"/>
    </source>
</evidence>
<evidence type="ECO:0000256" key="3">
    <source>
        <dbReference type="ARBA" id="ARBA00022676"/>
    </source>
</evidence>
<dbReference type="GO" id="GO:0015020">
    <property type="term" value="F:glucuronosyltransferase activity"/>
    <property type="evidence" value="ECO:0007669"/>
    <property type="project" value="UniProtKB-EC"/>
</dbReference>
<reference evidence="11" key="1">
    <citation type="journal article" date="2008" name="Nat. Genet.">
        <title>The Pristionchus pacificus genome provides a unique perspective on nematode lifestyle and parasitism.</title>
        <authorList>
            <person name="Dieterich C."/>
            <person name="Clifton S.W."/>
            <person name="Schuster L.N."/>
            <person name="Chinwalla A."/>
            <person name="Delehaunty K."/>
            <person name="Dinkelacker I."/>
            <person name="Fulton L."/>
            <person name="Fulton R."/>
            <person name="Godfrey J."/>
            <person name="Minx P."/>
            <person name="Mitreva M."/>
            <person name="Roeseler W."/>
            <person name="Tian H."/>
            <person name="Witte H."/>
            <person name="Yang S.P."/>
            <person name="Wilson R.K."/>
            <person name="Sommer R.J."/>
        </authorList>
    </citation>
    <scope>NUCLEOTIDE SEQUENCE [LARGE SCALE GENOMIC DNA]</scope>
    <source>
        <strain evidence="11">PS312</strain>
    </source>
</reference>
<feature type="compositionally biased region" description="Basic and acidic residues" evidence="7">
    <location>
        <begin position="2288"/>
        <end position="2306"/>
    </location>
</feature>
<evidence type="ECO:0000256" key="1">
    <source>
        <dbReference type="ARBA" id="ARBA00009995"/>
    </source>
</evidence>
<feature type="region of interest" description="Disordered" evidence="7">
    <location>
        <begin position="2215"/>
        <end position="2416"/>
    </location>
</feature>
<evidence type="ECO:0000256" key="6">
    <source>
        <dbReference type="ARBA" id="ARBA00047475"/>
    </source>
</evidence>
<dbReference type="FunFam" id="3.40.50.2000:FF:000021">
    <property type="entry name" value="UDP-glucuronosyltransferase"/>
    <property type="match status" value="3"/>
</dbReference>
<keyword evidence="8" id="KW-0472">Membrane</keyword>
<dbReference type="GO" id="GO:0008194">
    <property type="term" value="F:UDP-glycosyltransferase activity"/>
    <property type="evidence" value="ECO:0000318"/>
    <property type="project" value="GO_Central"/>
</dbReference>
<evidence type="ECO:0000256" key="8">
    <source>
        <dbReference type="SAM" id="Phobius"/>
    </source>
</evidence>
<feature type="compositionally biased region" description="Polar residues" evidence="7">
    <location>
        <begin position="2345"/>
        <end position="2354"/>
    </location>
</feature>
<keyword evidence="11" id="KW-1185">Reference proteome</keyword>
<keyword evidence="4" id="KW-0808">Transferase</keyword>
<dbReference type="Proteomes" id="UP000005239">
    <property type="component" value="Unassembled WGS sequence"/>
</dbReference>
<dbReference type="InterPro" id="IPR002213">
    <property type="entry name" value="UDP_glucos_trans"/>
</dbReference>
<keyword evidence="8" id="KW-1133">Transmembrane helix</keyword>
<comment type="similarity">
    <text evidence="1">Belongs to the UDP-glycosyltransferase family.</text>
</comment>
<feature type="compositionally biased region" description="Pro residues" evidence="7">
    <location>
        <begin position="2252"/>
        <end position="2265"/>
    </location>
</feature>
<feature type="compositionally biased region" description="Basic and acidic residues" evidence="7">
    <location>
        <begin position="2366"/>
        <end position="2380"/>
    </location>
</feature>
<dbReference type="InterPro" id="IPR002619">
    <property type="entry name" value="CX"/>
</dbReference>
<feature type="transmembrane region" description="Helical" evidence="8">
    <location>
        <begin position="2179"/>
        <end position="2202"/>
    </location>
</feature>
<dbReference type="CDD" id="cd03784">
    <property type="entry name" value="GT1_Gtf-like"/>
    <property type="match status" value="4"/>
</dbReference>
<proteinExistence type="inferred from homology"/>
<evidence type="ECO:0000256" key="7">
    <source>
        <dbReference type="SAM" id="MobiDB-lite"/>
    </source>
</evidence>
<dbReference type="Gene3D" id="3.40.50.2000">
    <property type="entry name" value="Glycogen Phosphorylase B"/>
    <property type="match status" value="4"/>
</dbReference>
<feature type="compositionally biased region" description="Basic and acidic residues" evidence="7">
    <location>
        <begin position="2334"/>
        <end position="2344"/>
    </location>
</feature>
<dbReference type="EnsemblMetazoa" id="PPA03343.1">
    <property type="protein sequence ID" value="PPA03343.1"/>
    <property type="gene ID" value="WBGene00092897"/>
</dbReference>
<evidence type="ECO:0000313" key="11">
    <source>
        <dbReference type="Proteomes" id="UP000005239"/>
    </source>
</evidence>
<accession>A0A8R1U6M0</accession>
<protein>
    <recommendedName>
        <fullName evidence="2">glucuronosyltransferase</fullName>
        <ecNumber evidence="2">2.4.1.17</ecNumber>
    </recommendedName>
</protein>
<dbReference type="PANTHER" id="PTHR48043:SF154">
    <property type="entry name" value="GLUCURONOSYLTRANSFERASE"/>
    <property type="match status" value="1"/>
</dbReference>
<keyword evidence="5" id="KW-0732">Signal</keyword>
<evidence type="ECO:0000256" key="2">
    <source>
        <dbReference type="ARBA" id="ARBA00012544"/>
    </source>
</evidence>
<feature type="transmembrane region" description="Helical" evidence="8">
    <location>
        <begin position="6"/>
        <end position="31"/>
    </location>
</feature>
<dbReference type="Pfam" id="PF01705">
    <property type="entry name" value="CX"/>
    <property type="match status" value="1"/>
</dbReference>
<dbReference type="Pfam" id="PF00201">
    <property type="entry name" value="UDPGT"/>
    <property type="match status" value="4"/>
</dbReference>
<comment type="catalytic activity">
    <reaction evidence="6">
        <text>glucuronate acceptor + UDP-alpha-D-glucuronate = acceptor beta-D-glucuronoside + UDP + H(+)</text>
        <dbReference type="Rhea" id="RHEA:21032"/>
        <dbReference type="ChEBI" id="CHEBI:15378"/>
        <dbReference type="ChEBI" id="CHEBI:58052"/>
        <dbReference type="ChEBI" id="CHEBI:58223"/>
        <dbReference type="ChEBI" id="CHEBI:132367"/>
        <dbReference type="ChEBI" id="CHEBI:132368"/>
        <dbReference type="EC" id="2.4.1.17"/>
    </reaction>
</comment>
<feature type="compositionally biased region" description="Basic and acidic residues" evidence="7">
    <location>
        <begin position="2267"/>
        <end position="2276"/>
    </location>
</feature>
<feature type="transmembrane region" description="Helical" evidence="8">
    <location>
        <begin position="1459"/>
        <end position="1482"/>
    </location>
</feature>
<evidence type="ECO:0000256" key="4">
    <source>
        <dbReference type="ARBA" id="ARBA00022679"/>
    </source>
</evidence>
<organism evidence="10 11">
    <name type="scientific">Pristionchus pacificus</name>
    <name type="common">Parasitic nematode worm</name>
    <dbReference type="NCBI Taxonomy" id="54126"/>
    <lineage>
        <taxon>Eukaryota</taxon>
        <taxon>Metazoa</taxon>
        <taxon>Ecdysozoa</taxon>
        <taxon>Nematoda</taxon>
        <taxon>Chromadorea</taxon>
        <taxon>Rhabditida</taxon>
        <taxon>Rhabditina</taxon>
        <taxon>Diplogasteromorpha</taxon>
        <taxon>Diplogasteroidea</taxon>
        <taxon>Neodiplogasteridae</taxon>
        <taxon>Pristionchus</taxon>
    </lineage>
</organism>
<dbReference type="PANTHER" id="PTHR48043">
    <property type="entry name" value="EG:EG0003.4 PROTEIN-RELATED"/>
    <property type="match status" value="1"/>
</dbReference>
<name>A0A2A6BDZ3_PRIPA</name>
<evidence type="ECO:0000313" key="10">
    <source>
        <dbReference type="EnsemblMetazoa" id="PPA03343.1"/>
    </source>
</evidence>
<keyword evidence="8" id="KW-0812">Transmembrane</keyword>
<sequence length="2416" mass="274953">MKSSSFYFSSIILFTLFPLCIPLNIFVYLTLVAKSHLDFTSTLVNKLTERGHTVDLVLARLNSSVHSNGTHNARYTLSAGFPGVSPWNSLKHTTSPFDIQPDQKMTFFTTWSTFLQITDKLCHHVLNDSSISSHLSSHSYDIALVSNYDGCPLALSHQHGIKRIVAFSSMPTAHFDLIHSGIPNLPSFETDSMHRNIFYRFDHNIFWHRMKNFIRSFLTMERDTKNMIINTKPLWSRIPFYFRIGKKVFDEFANSNLILEEPRLSSQRIKFIGGIAYKKSGEIKDQKFLDILSNPSEGVVLISFGSQVTSSHYPSHVISAFLYSITYLKEYTFIWKFDGNLDNIPSNLHLVDWLPQPQLLQDERVCAFISHMGMNSFVESSFAGVPILAIPLFADQSHNGKIQNSMEIHKMTALNVARLGNGVILNKPYISNDTMLQSMAAILKEERYRNRAKEIAEMIHLNPENPERTFIETIEFAAKFDNLDSITRLHSWDLHWFQTVGYDIIFFLTIDLIIVRFNNALTSNGTHNARTILNVGFPNGGGDWSSQPHITRPFTDLPGDDSWASTTAISFFKLADALCNYVLTDSSISSHLSSHSYDLALVSNYDGCPLALSHRHGINRVVGYSSFPIGSPEFYFNGLPDLPIYISDTIHRFPNFDIHNIFDRLRNFARNIHMLSDRVEIFDGTDKVIRKHYGEDFPGTFELGREMFYELANSHPLLEEPKPISLRIKYIGGIGFKPAKNITPEYSSILSSVTRGAVLISFGSQVEADAFPSHVVDAFVHSAKSLPEFTFIWRYTKPLNGEVPSNLHIVDWLPQNDLLQSPRVVAFVSHMGMNSFIESTFAGVPFLSIPLFADQVHNAYNAERLGMGIILKKNEITRESMVEKMREILLNEKYLVRAREISSMLSIYPDDPSDVFVDTIEFASKANRLGEQFRLPGGDLFVWQHLGYDIILVLYSISLVIACASYKLLSFLLCRISIRKNAKSSSHSPSSTMYFFTKYSNSHLQFADKVIALLNKNGHNVDVIMGMLNSIVTLKGSYGARNLVVVHFPGGESPWGSIADHLNNPFVENSNWNPFNMGFTKFIETSEQLCDLILDSSEVASLLSSNKYDVALLTGYDFCPFALTHHYNITKVVSYVPTPACHIQNYYGGLPELPLYENMVLDTLHGDRSSFARRVLESLRTFKDRYIHYTAYTSMNEKLRVRFGDDFPDVREISMNISMDFTNSHPLLEEPKPISLRLRYVGGLGLPIPKPLKKDLNDILNLSKKGNVIFSFGTQIEPDKISKDLQKVFINTFKRFPDYNFLWKFDGTTQMNASNIFNIKWLPQTDLLYDSRVVAFISHMGLNSFTETSFAGVPVVSIPLFADQVHNARRAISLGTGILVRKTEITEHNLFNALQKILMDERYRQRSKEISSMVSALPDTPQRIFIEGIEFAAKFEHLSSHYRLAGANHNFLVQTGWDVATFLTLILILLSYAALKLFVFVLRNIPVKILWKRKLDRDHNETIQCSSFFFSFFFHLLHPFIFFIMLQQWRDFIQVRVNSLVKNSTGNKARTTVIVEFPGNKSPWNENAGHLSGPFDDMSSFNPFKGTIFSKYTNVKEKLCPYVLDSMEVNSLLSSSKYDVAIASAYDFCSLGLFYNYGIPVTMYSTCPLFYFQVFHSGAPELPLYENSVIDSRVSVDRSSFFDRLFEWIRSAYGRWQHEKNINTATDLFRSRYGSSFPDARELGRRISFDFINTFPLLDEPRSITPRIKYIGGIGLSEPKPLSTEIESILKTAKKGNVIFSFGTQVPSQNIEPRHIKNFAAAFKHFPDFNFLWKLDGRTPLNSTNVFNLDWLPQTDLLFDPRVVAFISHMGLNSFVESSMAGVPLVTIPLMVDQFHNARQAIRLGTGVGLDKTDLSEAKIVEALKKILLDKRYKERAVSLKGKLRDNPEKSERTLIESIEFAAKYPDLHEHFTLLSTRFSWIEAHGYDIVIFITIVVITLFISSLYLSFILLSKLLRLRKTLFHTSSNNSTGALMYLKSFNPLIKVNGISFSLVPESIGYASYDHPQAINLTKYNQSCLTSWAKKYNNSINKCLSAFNERTTAAELFCKASKKPYSDECDIYRMSNWKCEKSVNELGGRMNEIVFPDGRSVDSLIWNCPSDMTCSEFNCIHPLPPPIYTYYPITATRSPLESARDILSILLKVCIISSVVCGLLSFFIRYYAYLHRRAQIQSDFLSQSGPTPLKTEYTSFPPPTISYHPPHAPPMYNSNPISEPPPPYIPPPPYTERPVEPLPKKEKKEKKKEKNGKKKEEPKENKKEESKKKEEIQSTVSQSKEGPLSRALANEDGFVCVRVGYRDSRFDDRSSLPSHQQTTVVRKAKMGSGATKRKEEKEEKEEKGIIEGDFDSLDASRTSLKSTEKEGKRSKIYSTDREKRGE</sequence>
<dbReference type="InterPro" id="IPR050271">
    <property type="entry name" value="UDP-glycosyltransferase"/>
</dbReference>
<keyword evidence="3" id="KW-0328">Glycosyltransferase</keyword>
<evidence type="ECO:0000256" key="5">
    <source>
        <dbReference type="ARBA" id="ARBA00022729"/>
    </source>
</evidence>
<feature type="compositionally biased region" description="Basic and acidic residues" evidence="7">
    <location>
        <begin position="2396"/>
        <end position="2416"/>
    </location>
</feature>
<feature type="transmembrane region" description="Helical" evidence="8">
    <location>
        <begin position="1969"/>
        <end position="1992"/>
    </location>
</feature>
<feature type="domain" description="CX" evidence="9">
    <location>
        <begin position="2107"/>
        <end position="2150"/>
    </location>
</feature>